<dbReference type="RefSeq" id="WP_264791864.1">
    <property type="nucleotide sequence ID" value="NZ_AP026867.1"/>
</dbReference>
<dbReference type="EMBL" id="AP026867">
    <property type="protein sequence ID" value="BDS10972.1"/>
    <property type="molecule type" value="Genomic_DNA"/>
</dbReference>
<evidence type="ECO:0000313" key="6">
    <source>
        <dbReference type="Proteomes" id="UP001060919"/>
    </source>
</evidence>
<keyword evidence="2" id="KW-0472">Membrane</keyword>
<dbReference type="EMBL" id="AP026867">
    <property type="protein sequence ID" value="BDS10923.1"/>
    <property type="molecule type" value="Genomic_DNA"/>
</dbReference>
<keyword evidence="6" id="KW-1185">Reference proteome</keyword>
<evidence type="ECO:0000256" key="1">
    <source>
        <dbReference type="SAM" id="MobiDB-lite"/>
    </source>
</evidence>
<proteinExistence type="predicted"/>
<evidence type="ECO:0000313" key="4">
    <source>
        <dbReference type="EMBL" id="BDS10923.1"/>
    </source>
</evidence>
<sequence>METTAVAPKLKKGPSSRLIVLLFVLLIGGGIGIYFWVRPKKDADDEKKESAPSEKIPGRTDSSTHKPSLTPDQIAAIFGNSGGTTPPPDQDPLYYNSPQAQDLIRAEAQRLQAREEYMDIFRAKYNIGHALIRFNNDAQHAIDQMMAKLNGVDIVSRPTTRHLTFPIYGTYEPIGKSLRSELQNLLNRGYKGLNLTHLRDKEAPWWIESIELNLLVGTTNAFVPTPFEIWSEFGFRPELDHYKGMNGHWVRDQYLTKIVDHGGTIEIHAWDVGAKAAYPAGTLYTFVQRWVEAIDHLDKITEWEALRYLQEKKGWVFTFIDPETGVDHSATVDPSRDPDIDFFEDNGDSSGGKKDKLNQ</sequence>
<organism evidence="5 6">
    <name type="scientific">Aureispira anguillae</name>
    <dbReference type="NCBI Taxonomy" id="2864201"/>
    <lineage>
        <taxon>Bacteria</taxon>
        <taxon>Pseudomonadati</taxon>
        <taxon>Bacteroidota</taxon>
        <taxon>Saprospiria</taxon>
        <taxon>Saprospirales</taxon>
        <taxon>Saprospiraceae</taxon>
        <taxon>Aureispira</taxon>
    </lineage>
</organism>
<keyword evidence="2" id="KW-1133">Transmembrane helix</keyword>
<dbReference type="KEGG" id="aup:AsAng_0016820"/>
<evidence type="ECO:0000313" key="3">
    <source>
        <dbReference type="EMBL" id="BDS10574.1"/>
    </source>
</evidence>
<dbReference type="Proteomes" id="UP001060919">
    <property type="component" value="Chromosome"/>
</dbReference>
<dbReference type="EMBL" id="AP026867">
    <property type="protein sequence ID" value="BDS10574.1"/>
    <property type="molecule type" value="Genomic_DNA"/>
</dbReference>
<accession>A0A915YDB5</accession>
<feature type="transmembrane region" description="Helical" evidence="2">
    <location>
        <begin position="18"/>
        <end position="37"/>
    </location>
</feature>
<feature type="region of interest" description="Disordered" evidence="1">
    <location>
        <begin position="328"/>
        <end position="359"/>
    </location>
</feature>
<reference evidence="5" key="1">
    <citation type="submission" date="2022-09" db="EMBL/GenBank/DDBJ databases">
        <title>Aureispira anguillicida sp. nov., isolated from Leptocephalus of Japanese eel Anguilla japonica.</title>
        <authorList>
            <person name="Yuasa K."/>
            <person name="Mekata T."/>
            <person name="Ikunari K."/>
        </authorList>
    </citation>
    <scope>NUCLEOTIDE SEQUENCE</scope>
    <source>
        <strain evidence="5">EL160426</strain>
    </source>
</reference>
<name>A0A915YDB5_9BACT</name>
<dbReference type="AlphaFoldDB" id="A0A915YDB5"/>
<protein>
    <submittedName>
        <fullName evidence="5">Uncharacterized protein</fullName>
    </submittedName>
</protein>
<feature type="region of interest" description="Disordered" evidence="1">
    <location>
        <begin position="44"/>
        <end position="92"/>
    </location>
</feature>
<evidence type="ECO:0000256" key="2">
    <source>
        <dbReference type="SAM" id="Phobius"/>
    </source>
</evidence>
<keyword evidence="2" id="KW-0812">Transmembrane</keyword>
<dbReference type="KEGG" id="aup:AsAng_0016330"/>
<feature type="compositionally biased region" description="Basic and acidic residues" evidence="1">
    <location>
        <begin position="44"/>
        <end position="64"/>
    </location>
</feature>
<gene>
    <name evidence="3" type="ORF">AsAng_0012820</name>
    <name evidence="4" type="ORF">AsAng_0016330</name>
    <name evidence="5" type="ORF">AsAng_0016820</name>
</gene>
<evidence type="ECO:0000313" key="5">
    <source>
        <dbReference type="EMBL" id="BDS10972.1"/>
    </source>
</evidence>
<dbReference type="KEGG" id="aup:AsAng_0012820"/>